<dbReference type="AlphaFoldDB" id="A0A8J3DL86"/>
<sequence length="70" mass="7518">MILKPIRYWLASLILSLGNLLASPKHSRRFAFALAACVAAIALTVAYSASAEMGLIARPARTHLANPVAW</sequence>
<reference evidence="2" key="1">
    <citation type="journal article" date="2014" name="Int. J. Syst. Evol. Microbiol.">
        <title>Complete genome sequence of Corynebacterium casei LMG S-19264T (=DSM 44701T), isolated from a smear-ripened cheese.</title>
        <authorList>
            <consortium name="US DOE Joint Genome Institute (JGI-PGF)"/>
            <person name="Walter F."/>
            <person name="Albersmeier A."/>
            <person name="Kalinowski J."/>
            <person name="Ruckert C."/>
        </authorList>
    </citation>
    <scope>NUCLEOTIDE SEQUENCE</scope>
    <source>
        <strain evidence="2">KCTC 42097</strain>
    </source>
</reference>
<keyword evidence="1" id="KW-0472">Membrane</keyword>
<dbReference type="Proteomes" id="UP000641137">
    <property type="component" value="Unassembled WGS sequence"/>
</dbReference>
<evidence type="ECO:0000313" key="3">
    <source>
        <dbReference type="Proteomes" id="UP000641137"/>
    </source>
</evidence>
<proteinExistence type="predicted"/>
<accession>A0A8J3DL86</accession>
<keyword evidence="3" id="KW-1185">Reference proteome</keyword>
<name>A0A8J3DL86_9HYPH</name>
<protein>
    <submittedName>
        <fullName evidence="2">Uncharacterized protein</fullName>
    </submittedName>
</protein>
<dbReference type="EMBL" id="BMZO01000011">
    <property type="protein sequence ID" value="GHC79531.1"/>
    <property type="molecule type" value="Genomic_DNA"/>
</dbReference>
<feature type="transmembrane region" description="Helical" evidence="1">
    <location>
        <begin position="30"/>
        <end position="49"/>
    </location>
</feature>
<organism evidence="2 3">
    <name type="scientific">Limoniibacter endophyticus</name>
    <dbReference type="NCBI Taxonomy" id="1565040"/>
    <lineage>
        <taxon>Bacteria</taxon>
        <taxon>Pseudomonadati</taxon>
        <taxon>Pseudomonadota</taxon>
        <taxon>Alphaproteobacteria</taxon>
        <taxon>Hyphomicrobiales</taxon>
        <taxon>Bartonellaceae</taxon>
        <taxon>Limoniibacter</taxon>
    </lineage>
</organism>
<keyword evidence="1" id="KW-0812">Transmembrane</keyword>
<keyword evidence="1" id="KW-1133">Transmembrane helix</keyword>
<comment type="caution">
    <text evidence="2">The sequence shown here is derived from an EMBL/GenBank/DDBJ whole genome shotgun (WGS) entry which is preliminary data.</text>
</comment>
<evidence type="ECO:0000256" key="1">
    <source>
        <dbReference type="SAM" id="Phobius"/>
    </source>
</evidence>
<feature type="transmembrane region" description="Helical" evidence="1">
    <location>
        <begin position="6"/>
        <end position="23"/>
    </location>
</feature>
<evidence type="ECO:0000313" key="2">
    <source>
        <dbReference type="EMBL" id="GHC79531.1"/>
    </source>
</evidence>
<reference evidence="2" key="2">
    <citation type="submission" date="2020-09" db="EMBL/GenBank/DDBJ databases">
        <authorList>
            <person name="Sun Q."/>
            <person name="Kim S."/>
        </authorList>
    </citation>
    <scope>NUCLEOTIDE SEQUENCE</scope>
    <source>
        <strain evidence="2">KCTC 42097</strain>
    </source>
</reference>
<gene>
    <name evidence="2" type="ORF">GCM10010136_32160</name>
</gene>